<sequence>MKLSDDKFLSFHGEVLTQKAFCEMAYQGAALHPRSSTKFEAKNSTTGSDQFVYFRTNLNTFIFWAHHGVDSDSTAWFHHHPMAKAMAKGRDDLLSGTYQAPTMEEILAVRSPDWREQIKAIRKRT</sequence>
<proteinExistence type="predicted"/>
<reference evidence="1" key="2">
    <citation type="submission" date="2020-09" db="EMBL/GenBank/DDBJ databases">
        <authorList>
            <person name="Sun Q."/>
            <person name="Zhou Y."/>
        </authorList>
    </citation>
    <scope>NUCLEOTIDE SEQUENCE</scope>
    <source>
        <strain evidence="1">CGMCC 1.15519</strain>
    </source>
</reference>
<evidence type="ECO:0000313" key="2">
    <source>
        <dbReference type="Proteomes" id="UP000635071"/>
    </source>
</evidence>
<evidence type="ECO:0000313" key="1">
    <source>
        <dbReference type="EMBL" id="GGE02102.1"/>
    </source>
</evidence>
<keyword evidence="2" id="KW-1185">Reference proteome</keyword>
<dbReference type="Proteomes" id="UP000635071">
    <property type="component" value="Unassembled WGS sequence"/>
</dbReference>
<comment type="caution">
    <text evidence="1">The sequence shown here is derived from an EMBL/GenBank/DDBJ whole genome shotgun (WGS) entry which is preliminary data.</text>
</comment>
<reference evidence="1" key="1">
    <citation type="journal article" date="2014" name="Int. J. Syst. Evol. Microbiol.">
        <title>Complete genome sequence of Corynebacterium casei LMG S-19264T (=DSM 44701T), isolated from a smear-ripened cheese.</title>
        <authorList>
            <consortium name="US DOE Joint Genome Institute (JGI-PGF)"/>
            <person name="Walter F."/>
            <person name="Albersmeier A."/>
            <person name="Kalinowski J."/>
            <person name="Ruckert C."/>
        </authorList>
    </citation>
    <scope>NUCLEOTIDE SEQUENCE</scope>
    <source>
        <strain evidence="1">CGMCC 1.15519</strain>
    </source>
</reference>
<dbReference type="EMBL" id="BMJM01000001">
    <property type="protein sequence ID" value="GGE02102.1"/>
    <property type="molecule type" value="Genomic_DNA"/>
</dbReference>
<organism evidence="1 2">
    <name type="scientific">Sandarakinorhabdus glacialis</name>
    <dbReference type="NCBI Taxonomy" id="1614636"/>
    <lineage>
        <taxon>Bacteria</taxon>
        <taxon>Pseudomonadati</taxon>
        <taxon>Pseudomonadota</taxon>
        <taxon>Alphaproteobacteria</taxon>
        <taxon>Sphingomonadales</taxon>
        <taxon>Sphingosinicellaceae</taxon>
        <taxon>Sandarakinorhabdus</taxon>
    </lineage>
</organism>
<gene>
    <name evidence="1" type="ORF">GCM10011529_05640</name>
</gene>
<dbReference type="RefSeq" id="WP_188761375.1">
    <property type="nucleotide sequence ID" value="NZ_BMJM01000001.1"/>
</dbReference>
<protein>
    <submittedName>
        <fullName evidence="1">Uncharacterized protein</fullName>
    </submittedName>
</protein>
<accession>A0A916ZLK5</accession>
<name>A0A916ZLK5_9SPHN</name>
<dbReference type="AlphaFoldDB" id="A0A916ZLK5"/>